<keyword evidence="4" id="KW-0998">Cell outer membrane</keyword>
<dbReference type="SMART" id="SM00635">
    <property type="entry name" value="BID_2"/>
    <property type="match status" value="1"/>
</dbReference>
<feature type="domain" description="BIG2" evidence="5">
    <location>
        <begin position="5"/>
        <end position="83"/>
    </location>
</feature>
<keyword evidence="3" id="KW-0472">Membrane</keyword>
<gene>
    <name evidence="6" type="ORF">AUD73_25385</name>
</gene>
<dbReference type="InterPro" id="IPR013117">
    <property type="entry name" value="Intimin_C"/>
</dbReference>
<dbReference type="EMBL" id="AAHGSM010000158">
    <property type="protein sequence ID" value="EBV9070977.1"/>
    <property type="molecule type" value="Genomic_DNA"/>
</dbReference>
<dbReference type="InterPro" id="IPR016187">
    <property type="entry name" value="CTDL_fold"/>
</dbReference>
<dbReference type="Gene3D" id="3.10.100.10">
    <property type="entry name" value="Mannose-Binding Protein A, subunit A"/>
    <property type="match status" value="1"/>
</dbReference>
<evidence type="ECO:0000256" key="4">
    <source>
        <dbReference type="ARBA" id="ARBA00023237"/>
    </source>
</evidence>
<evidence type="ECO:0000259" key="5">
    <source>
        <dbReference type="SMART" id="SM00635"/>
    </source>
</evidence>
<evidence type="ECO:0000256" key="3">
    <source>
        <dbReference type="ARBA" id="ARBA00023136"/>
    </source>
</evidence>
<accession>A0A5W0JUL6</accession>
<keyword evidence="2" id="KW-0732">Signal</keyword>
<feature type="non-terminal residue" evidence="6">
    <location>
        <position position="1"/>
    </location>
</feature>
<dbReference type="SUPFAM" id="SSF49373">
    <property type="entry name" value="Invasin/intimin cell-adhesion fragments"/>
    <property type="match status" value="1"/>
</dbReference>
<name>A0A5W0JUL6_SALTM</name>
<proteinExistence type="predicted"/>
<dbReference type="InterPro" id="IPR008964">
    <property type="entry name" value="Invasin/intimin_cell_adhesion"/>
</dbReference>
<protein>
    <submittedName>
        <fullName evidence="6">Intimin</fullName>
    </submittedName>
</protein>
<dbReference type="Pfam" id="PF26182">
    <property type="entry name" value="Ig_NUP210_5th"/>
    <property type="match status" value="1"/>
</dbReference>
<evidence type="ECO:0000256" key="2">
    <source>
        <dbReference type="ARBA" id="ARBA00022729"/>
    </source>
</evidence>
<reference evidence="6" key="1">
    <citation type="submission" date="2018-07" db="EMBL/GenBank/DDBJ databases">
        <authorList>
            <consortium name="GenomeTrakr network: Whole genome sequencing for foodborne pathogen traceback"/>
        </authorList>
    </citation>
    <scope>NUCLEOTIDE SEQUENCE</scope>
    <source>
        <strain evidence="6">CVM-N23709</strain>
    </source>
</reference>
<evidence type="ECO:0000256" key="1">
    <source>
        <dbReference type="ARBA" id="ARBA00004442"/>
    </source>
</evidence>
<sequence>DELKIDNKVDIIGNNVRGELPNIWLQYGQFKLKASGGDGTYSWYSENTSIATVDASGKVTLNGKGSVVIKATSGDKQTVSYTIKAPSYMIKVDKQAYYADAMSICKNLLPSTQTVLSDIYDSWGAANKYSHYSSMNSITAWIKQTSSEQRSGVSSTYNLITQNPLPGVNVNTPNVYAVCVE</sequence>
<organism evidence="6">
    <name type="scientific">Salmonella enterica subsp. enterica serovar Typhimurium var. 5-</name>
    <dbReference type="NCBI Taxonomy" id="1620419"/>
    <lineage>
        <taxon>Bacteria</taxon>
        <taxon>Pseudomonadati</taxon>
        <taxon>Pseudomonadota</taxon>
        <taxon>Gammaproteobacteria</taxon>
        <taxon>Enterobacterales</taxon>
        <taxon>Enterobacteriaceae</taxon>
        <taxon>Salmonella</taxon>
    </lineage>
</organism>
<dbReference type="InterPro" id="IPR016186">
    <property type="entry name" value="C-type_lectin-like/link_sf"/>
</dbReference>
<dbReference type="SUPFAM" id="SSF56436">
    <property type="entry name" value="C-type lectin-like"/>
    <property type="match status" value="1"/>
</dbReference>
<dbReference type="InterPro" id="IPR003343">
    <property type="entry name" value="Big_2"/>
</dbReference>
<dbReference type="FunFam" id="3.10.100.10:FF:000132">
    <property type="entry name" value="Intimin"/>
    <property type="match status" value="1"/>
</dbReference>
<dbReference type="Gene3D" id="2.60.40.1080">
    <property type="match status" value="1"/>
</dbReference>
<dbReference type="GO" id="GO:0009279">
    <property type="term" value="C:cell outer membrane"/>
    <property type="evidence" value="ECO:0007669"/>
    <property type="project" value="UniProtKB-SubCell"/>
</dbReference>
<dbReference type="Pfam" id="PF07979">
    <property type="entry name" value="Intimin_C"/>
    <property type="match status" value="1"/>
</dbReference>
<comment type="caution">
    <text evidence="6">The sequence shown here is derived from an EMBL/GenBank/DDBJ whole genome shotgun (WGS) entry which is preliminary data.</text>
</comment>
<comment type="subcellular location">
    <subcellularLocation>
        <location evidence="1">Cell outer membrane</location>
    </subcellularLocation>
</comment>
<dbReference type="AlphaFoldDB" id="A0A5W0JUL6"/>
<evidence type="ECO:0000313" key="6">
    <source>
        <dbReference type="EMBL" id="EBV9070977.1"/>
    </source>
</evidence>
<dbReference type="FunFam" id="2.60.40.1080:FF:000005">
    <property type="entry name" value="Intimin"/>
    <property type="match status" value="1"/>
</dbReference>